<feature type="signal peptide" evidence="1">
    <location>
        <begin position="1"/>
        <end position="33"/>
    </location>
</feature>
<proteinExistence type="predicted"/>
<evidence type="ECO:0000313" key="2">
    <source>
        <dbReference type="EMBL" id="RKS21968.1"/>
    </source>
</evidence>
<reference evidence="2 3" key="1">
    <citation type="submission" date="2018-10" db="EMBL/GenBank/DDBJ databases">
        <title>Genomic Encyclopedia of Archaeal and Bacterial Type Strains, Phase II (KMG-II): from individual species to whole genera.</title>
        <authorList>
            <person name="Goeker M."/>
        </authorList>
    </citation>
    <scope>NUCLEOTIDE SEQUENCE [LARGE SCALE GENOMIC DNA]</scope>
    <source>
        <strain evidence="2 3">DSM 29537</strain>
    </source>
</reference>
<dbReference type="AlphaFoldDB" id="A0A495M917"/>
<keyword evidence="3" id="KW-1185">Reference proteome</keyword>
<name>A0A495M917_9FLAO</name>
<dbReference type="Proteomes" id="UP000277579">
    <property type="component" value="Unassembled WGS sequence"/>
</dbReference>
<keyword evidence="1" id="KW-0732">Signal</keyword>
<evidence type="ECO:0000313" key="3">
    <source>
        <dbReference type="Proteomes" id="UP000277579"/>
    </source>
</evidence>
<organism evidence="2 3">
    <name type="scientific">Flavobacterium endophyticum</name>
    <dbReference type="NCBI Taxonomy" id="1540163"/>
    <lineage>
        <taxon>Bacteria</taxon>
        <taxon>Pseudomonadati</taxon>
        <taxon>Bacteroidota</taxon>
        <taxon>Flavobacteriia</taxon>
        <taxon>Flavobacteriales</taxon>
        <taxon>Flavobacteriaceae</taxon>
        <taxon>Flavobacterium</taxon>
    </lineage>
</organism>
<evidence type="ECO:0000256" key="1">
    <source>
        <dbReference type="SAM" id="SignalP"/>
    </source>
</evidence>
<gene>
    <name evidence="2" type="ORF">CLV94_2603</name>
</gene>
<sequence length="188" mass="20793">MLYLAPKSTINLEKMKKSILLLMLLMTSSLIFAQTDKIFKHNGETVNGKVIRLDEYVIVFKYDGEDAENSIGKYAIEKIVYGKSGRVEEVSEKIIVNSEKDWEKVVILEEKSYIAGLKKGEEVRGKTGLINFQTGNTGDKKAEKKLKMEAAKLGCPFILLTADKTTVGASSNSLGGSQAIKKGVAYKY</sequence>
<comment type="caution">
    <text evidence="2">The sequence shown here is derived from an EMBL/GenBank/DDBJ whole genome shotgun (WGS) entry which is preliminary data.</text>
</comment>
<protein>
    <submittedName>
        <fullName evidence="2">Uncharacterized protein</fullName>
    </submittedName>
</protein>
<dbReference type="EMBL" id="RBLC01000003">
    <property type="protein sequence ID" value="RKS21968.1"/>
    <property type="molecule type" value="Genomic_DNA"/>
</dbReference>
<feature type="chain" id="PRO_5019776791" evidence="1">
    <location>
        <begin position="34"/>
        <end position="188"/>
    </location>
</feature>
<accession>A0A495M917</accession>